<dbReference type="Gene3D" id="2.60.120.260">
    <property type="entry name" value="Galactose-binding domain-like"/>
    <property type="match status" value="1"/>
</dbReference>
<organism evidence="2 3">
    <name type="scientific">Ephemerocybe angulata</name>
    <dbReference type="NCBI Taxonomy" id="980116"/>
    <lineage>
        <taxon>Eukaryota</taxon>
        <taxon>Fungi</taxon>
        <taxon>Dikarya</taxon>
        <taxon>Basidiomycota</taxon>
        <taxon>Agaricomycotina</taxon>
        <taxon>Agaricomycetes</taxon>
        <taxon>Agaricomycetidae</taxon>
        <taxon>Agaricales</taxon>
        <taxon>Agaricineae</taxon>
        <taxon>Psathyrellaceae</taxon>
        <taxon>Ephemerocybe</taxon>
    </lineage>
</organism>
<dbReference type="Proteomes" id="UP000541558">
    <property type="component" value="Unassembled WGS sequence"/>
</dbReference>
<dbReference type="AlphaFoldDB" id="A0A8H5EVV2"/>
<comment type="caution">
    <text evidence="2">The sequence shown here is derived from an EMBL/GenBank/DDBJ whole genome shotgun (WGS) entry which is preliminary data.</text>
</comment>
<proteinExistence type="predicted"/>
<feature type="transmembrane region" description="Helical" evidence="1">
    <location>
        <begin position="248"/>
        <end position="270"/>
    </location>
</feature>
<evidence type="ECO:0000256" key="1">
    <source>
        <dbReference type="SAM" id="Phobius"/>
    </source>
</evidence>
<name>A0A8H5EVV2_9AGAR</name>
<accession>A0A8H5EVV2</accession>
<evidence type="ECO:0000313" key="2">
    <source>
        <dbReference type="EMBL" id="KAF5314515.1"/>
    </source>
</evidence>
<reference evidence="2 3" key="1">
    <citation type="journal article" date="2020" name="ISME J.">
        <title>Uncovering the hidden diversity of litter-decomposition mechanisms in mushroom-forming fungi.</title>
        <authorList>
            <person name="Floudas D."/>
            <person name="Bentzer J."/>
            <person name="Ahren D."/>
            <person name="Johansson T."/>
            <person name="Persson P."/>
            <person name="Tunlid A."/>
        </authorList>
    </citation>
    <scope>NUCLEOTIDE SEQUENCE [LARGE SCALE GENOMIC DNA]</scope>
    <source>
        <strain evidence="2 3">CBS 175.51</strain>
    </source>
</reference>
<keyword evidence="1" id="KW-0812">Transmembrane</keyword>
<dbReference type="EMBL" id="JAACJK010000221">
    <property type="protein sequence ID" value="KAF5314515.1"/>
    <property type="molecule type" value="Genomic_DNA"/>
</dbReference>
<protein>
    <submittedName>
        <fullName evidence="2">Uncharacterized protein</fullName>
    </submittedName>
</protein>
<gene>
    <name evidence="2" type="ORF">D9611_007115</name>
</gene>
<keyword evidence="1" id="KW-0472">Membrane</keyword>
<keyword evidence="1" id="KW-1133">Transmembrane helix</keyword>
<evidence type="ECO:0000313" key="3">
    <source>
        <dbReference type="Proteomes" id="UP000541558"/>
    </source>
</evidence>
<sequence length="288" mass="31272">MSRRTFLPLEEKVVPSSELASGGVYDVFIKNSSWVWIAEGGLTAPQAPANEQRAFRKTWTNTNPTKVPITATMIATVDNYYALYINGILLQAPGSSELWDVPFVFTFPLSSDTTVFAIRAINGDENTIAANAAGLRVAARISFSDGTSHWLFTGQDQTWKTKKLFKEGWEQPEFDDRDWEPVVLMPQSAYTTSWGNLRAPQKLLVASSVPSALVCQPTTSTGAPSTGSSVGAASAVGSNEVVVSKGALGGMLVGIFLLTAVLTAIITLLITRRRAHKRKYPDVRVQIM</sequence>
<keyword evidence="3" id="KW-1185">Reference proteome</keyword>
<dbReference type="OrthoDB" id="3062325at2759"/>